<evidence type="ECO:0000256" key="6">
    <source>
        <dbReference type="ARBA" id="ARBA00023136"/>
    </source>
</evidence>
<feature type="transmembrane region" description="Helical" evidence="7">
    <location>
        <begin position="241"/>
        <end position="266"/>
    </location>
</feature>
<evidence type="ECO:0000313" key="9">
    <source>
        <dbReference type="Proteomes" id="UP001155820"/>
    </source>
</evidence>
<keyword evidence="9" id="KW-1185">Reference proteome</keyword>
<reference evidence="8" key="1">
    <citation type="submission" date="2019-07" db="EMBL/GenBank/DDBJ databases">
        <title>FDA dAtabase for Regulatory Grade micrObial Sequences (FDA-ARGOS): Supporting development and validation of Infectious Disease Dx tests.</title>
        <authorList>
            <person name="Bachman M."/>
            <person name="Young C."/>
            <person name="Tallon L."/>
            <person name="Sadzewicz L."/>
            <person name="Vavikolanu K."/>
            <person name="Mehta A."/>
            <person name="Aluvathingal J."/>
            <person name="Nadendla S."/>
            <person name="Nandy P."/>
            <person name="Geyer C."/>
            <person name="Yan Y."/>
            <person name="Sichtig H."/>
        </authorList>
    </citation>
    <scope>NUCLEOTIDE SEQUENCE</scope>
    <source>
        <strain evidence="8">FDAARGOS_618</strain>
        <plasmid evidence="8">unnamed2</plasmid>
    </source>
</reference>
<dbReference type="Proteomes" id="UP001155820">
    <property type="component" value="Unassembled WGS sequence"/>
</dbReference>
<dbReference type="RefSeq" id="WP_036588702.1">
    <property type="nucleotide sequence ID" value="NZ_DAIQSG010000041.1"/>
</dbReference>
<feature type="transmembrane region" description="Helical" evidence="7">
    <location>
        <begin position="286"/>
        <end position="310"/>
    </location>
</feature>
<gene>
    <name evidence="8" type="ORF">FOB26_01515</name>
</gene>
<evidence type="ECO:0000256" key="3">
    <source>
        <dbReference type="ARBA" id="ARBA00022475"/>
    </source>
</evidence>
<evidence type="ECO:0000256" key="7">
    <source>
        <dbReference type="SAM" id="Phobius"/>
    </source>
</evidence>
<feature type="transmembrane region" description="Helical" evidence="7">
    <location>
        <begin position="112"/>
        <end position="133"/>
    </location>
</feature>
<proteinExistence type="inferred from homology"/>
<dbReference type="InterPro" id="IPR050833">
    <property type="entry name" value="Poly_Biosynth_Transport"/>
</dbReference>
<organism evidence="8 9">
    <name type="scientific">Agrobacterium pusense</name>
    <dbReference type="NCBI Taxonomy" id="648995"/>
    <lineage>
        <taxon>Bacteria</taxon>
        <taxon>Pseudomonadati</taxon>
        <taxon>Pseudomonadota</taxon>
        <taxon>Alphaproteobacteria</taxon>
        <taxon>Hyphomicrobiales</taxon>
        <taxon>Rhizobiaceae</taxon>
        <taxon>Rhizobium/Agrobacterium group</taxon>
        <taxon>Agrobacterium</taxon>
    </lineage>
</organism>
<sequence length="481" mass="50462">MFGASMMNTAAGLASLIAGFGSSIIVARVLGVNGSGIVAYALWIMTAATLVSDLGLPQALLRFAAKGSDSERIALLRALTRRFALSTGLLATVMAGFAMWRYSTGSPATAWVWMATAGLFLCYAYSTLSLGVAQGLGHFRQTSVNTVAGCLIQPVSVAVGAVFLGPAGAILGQMVRHLPQALGLRRYFAFEAAPADYSVPSAVNTYARNNWMSGGLAALLSSRVELAVIGAYLGVTEIGQYAAGATMASMIVQLTFSLAAVLVPLFSSYQDREDSAGLICAYQRSLLGLSLLLAPICFGGAAIAPVLVPAMFGEAFRPAGEIGAVLVAFAFAQVLTTVPYRLMLARERTGVVLHLSVWEGVASMAALLVVTPLWGAMGAAFVKGVTSTVTAIIYLAYCRVALDTPVRIWPLLKIVLSAALCASAAWALLMWKNDLIGLTLSIPVGATTYIVALICLSAIPEEDRRLAKGWAAERLTFRKGQ</sequence>
<feature type="transmembrane region" description="Helical" evidence="7">
    <location>
        <begin position="82"/>
        <end position="100"/>
    </location>
</feature>
<comment type="subcellular location">
    <subcellularLocation>
        <location evidence="1">Cell membrane</location>
        <topology evidence="1">Multi-pass membrane protein</topology>
    </subcellularLocation>
</comment>
<evidence type="ECO:0000313" key="8">
    <source>
        <dbReference type="EMBL" id="NRF17832.1"/>
    </source>
</evidence>
<keyword evidence="3" id="KW-1003">Cell membrane</keyword>
<feature type="transmembrane region" description="Helical" evidence="7">
    <location>
        <begin position="410"/>
        <end position="429"/>
    </location>
</feature>
<feature type="transmembrane region" description="Helical" evidence="7">
    <location>
        <begin position="380"/>
        <end position="398"/>
    </location>
</feature>
<geneLocation type="plasmid" evidence="8">
    <name>unnamed2</name>
</geneLocation>
<evidence type="ECO:0000256" key="2">
    <source>
        <dbReference type="ARBA" id="ARBA00007430"/>
    </source>
</evidence>
<feature type="transmembrane region" description="Helical" evidence="7">
    <location>
        <begin position="322"/>
        <end position="340"/>
    </location>
</feature>
<dbReference type="GO" id="GO:0005886">
    <property type="term" value="C:plasma membrane"/>
    <property type="evidence" value="ECO:0007669"/>
    <property type="project" value="UniProtKB-SubCell"/>
</dbReference>
<evidence type="ECO:0000256" key="1">
    <source>
        <dbReference type="ARBA" id="ARBA00004651"/>
    </source>
</evidence>
<name>A0AA44EGV1_9HYPH</name>
<dbReference type="Pfam" id="PF13440">
    <property type="entry name" value="Polysacc_synt_3"/>
    <property type="match status" value="1"/>
</dbReference>
<feature type="transmembrane region" description="Helical" evidence="7">
    <location>
        <begin position="352"/>
        <end position="374"/>
    </location>
</feature>
<dbReference type="EMBL" id="JABRWM010000002">
    <property type="protein sequence ID" value="NRF17832.1"/>
    <property type="molecule type" value="Genomic_DNA"/>
</dbReference>
<protein>
    <submittedName>
        <fullName evidence="8">Oligosaccharide flippase family protein</fullName>
    </submittedName>
</protein>
<keyword evidence="5 7" id="KW-1133">Transmembrane helix</keyword>
<evidence type="ECO:0000256" key="4">
    <source>
        <dbReference type="ARBA" id="ARBA00022692"/>
    </source>
</evidence>
<keyword evidence="4 7" id="KW-0812">Transmembrane</keyword>
<comment type="caution">
    <text evidence="8">The sequence shown here is derived from an EMBL/GenBank/DDBJ whole genome shotgun (WGS) entry which is preliminary data.</text>
</comment>
<comment type="similarity">
    <text evidence="2">Belongs to the polysaccharide synthase family.</text>
</comment>
<feature type="transmembrane region" description="Helical" evidence="7">
    <location>
        <begin position="37"/>
        <end position="61"/>
    </location>
</feature>
<feature type="transmembrane region" description="Helical" evidence="7">
    <location>
        <begin position="435"/>
        <end position="459"/>
    </location>
</feature>
<evidence type="ECO:0000256" key="5">
    <source>
        <dbReference type="ARBA" id="ARBA00022989"/>
    </source>
</evidence>
<dbReference type="AlphaFoldDB" id="A0AA44EGV1"/>
<keyword evidence="6 7" id="KW-0472">Membrane</keyword>
<dbReference type="PANTHER" id="PTHR30250:SF10">
    <property type="entry name" value="LIPOPOLYSACCHARIDE BIOSYNTHESIS PROTEIN WZXC"/>
    <property type="match status" value="1"/>
</dbReference>
<feature type="transmembrane region" description="Helical" evidence="7">
    <location>
        <begin position="216"/>
        <end position="235"/>
    </location>
</feature>
<dbReference type="PANTHER" id="PTHR30250">
    <property type="entry name" value="PST FAMILY PREDICTED COLANIC ACID TRANSPORTER"/>
    <property type="match status" value="1"/>
</dbReference>
<keyword evidence="8" id="KW-0614">Plasmid</keyword>
<accession>A0AA44EGV1</accession>